<organism evidence="1">
    <name type="scientific">Siphoviridae sp. ctDuC3</name>
    <dbReference type="NCBI Taxonomy" id="2827563"/>
    <lineage>
        <taxon>Viruses</taxon>
        <taxon>Duplodnaviria</taxon>
        <taxon>Heunggongvirae</taxon>
        <taxon>Uroviricota</taxon>
        <taxon>Caudoviricetes</taxon>
    </lineage>
</organism>
<sequence>MDLNKIFITSFKGKRTLEQYIGNLNLMFPYPLQQFQIDMKTHIDKETLIKYKDEISKRLKVCNL</sequence>
<name>A0A8S5LMI9_9CAUD</name>
<proteinExistence type="predicted"/>
<reference evidence="1" key="1">
    <citation type="journal article" date="2021" name="Proc. Natl. Acad. Sci. U.S.A.">
        <title>A Catalog of Tens of Thousands of Viruses from Human Metagenomes Reveals Hidden Associations with Chronic Diseases.</title>
        <authorList>
            <person name="Tisza M.J."/>
            <person name="Buck C.B."/>
        </authorList>
    </citation>
    <scope>NUCLEOTIDE SEQUENCE</scope>
    <source>
        <strain evidence="1">CtDuC3</strain>
    </source>
</reference>
<accession>A0A8S5LMI9</accession>
<evidence type="ECO:0000313" key="1">
    <source>
        <dbReference type="EMBL" id="DAD71285.1"/>
    </source>
</evidence>
<protein>
    <submittedName>
        <fullName evidence="1">Uncharacterized protein</fullName>
    </submittedName>
</protein>
<dbReference type="EMBL" id="BK015879">
    <property type="protein sequence ID" value="DAD71285.1"/>
    <property type="molecule type" value="Genomic_DNA"/>
</dbReference>